<dbReference type="Pfam" id="PF00112">
    <property type="entry name" value="Peptidase_C1"/>
    <property type="match status" value="2"/>
</dbReference>
<comment type="similarity">
    <text evidence="1">Belongs to the peptidase C1 family.</text>
</comment>
<dbReference type="CDD" id="cd14256">
    <property type="entry name" value="Dockerin_I"/>
    <property type="match status" value="1"/>
</dbReference>
<dbReference type="Proteomes" id="UP000886787">
    <property type="component" value="Unassembled WGS sequence"/>
</dbReference>
<gene>
    <name evidence="4" type="ORF">IAD32_07480</name>
</gene>
<dbReference type="Gene3D" id="2.160.20.110">
    <property type="match status" value="1"/>
</dbReference>
<comment type="caution">
    <text evidence="4">The sequence shown here is derived from an EMBL/GenBank/DDBJ whole genome shotgun (WGS) entry which is preliminary data.</text>
</comment>
<dbReference type="Pfam" id="PF18560">
    <property type="entry name" value="Lectin_like"/>
    <property type="match status" value="1"/>
</dbReference>
<dbReference type="GO" id="GO:0000272">
    <property type="term" value="P:polysaccharide catabolic process"/>
    <property type="evidence" value="ECO:0007669"/>
    <property type="project" value="InterPro"/>
</dbReference>
<sequence length="1334" mass="147363">MQYTKKWIGFCLALIMLAGVSFSTELTAGAQENAPGLSVADEVLDSAYTLVVEDDASESGLLRAGFENKYGQQLDPAKDAPVKTDGAQTLPAQFDLREQNRVSAVRDQGTEGQCWAFACDAALESNILSNSELQTDLTDVLGESALTFAPAHTSWFAFTEPADMQSGTCGDYIYAPQKGSDGGFSYWFASAIAGGSGLQLEVNTPYENWQYGFSEAERDVSYYHLDTFNLLERISGEERNIVKGWVYEDGAVNVSYYSESSLYYNTGDPQAQTAYYQNTRDDINHSVAIVGWDDGFSKENFNPDCMPPGDGAWLIKNSWGEGMFDQGYFWLSYYDPSLQDFSQFQAETADSWDYNYQYDGVGGNSLLAVEEAANIFTAPRDQLLNQVGFWTAENEVDYQLSIYLLNDGYQTPREGQRLLLQSGNIDLPGYHTVDLKQPLAVSQGQRFSVVLSLKNAAGENALMTMEGEFGDNRYVFSSREGESFIYVQSTTGIPYWQDLYALSGYGNVCIKAMAKEADEQVDKAGLAQLLQTAKNIETDNLPQDIKEQLARQLVLTENVLRNESVPRYMVENAKKMLQSVFESIDAIDLSISSANDFAALAAAVQTLNFRARNVYLTDDIVFNTPEMFTYDENGNILSAKSGAQKIAVLGADRAFCANFDGRGHTISGFYTEGSSQAGIFSELQDVTVKNLTVKDSLIIGSGACGGIAGILWGDSSIENCHVENVTVRAVSGEVDFAINTGGLAGAVFAPGTIYGCSVKNANIQGNESVGGFSGSVDTASVQNCTIQDSLIAGSNYVGLWSGSPTADEPGNSLVWVKTVGEGKLSITLDTQRREAYVQNLSNQILLELTSRQADVTYDNERERYVFSIPKRSVILNPVFEEHSFESAEIAATCDSDACTLYTCKNCGYQYREEKPYTALVHIWEPWQIVREATLQDEGLKTRVCSDCGEVQEKTLPVVAYIMGDTDGDNEVTTKDVLLLQKYLANLAQLEGDRLMAADIDGNGRVNIQDVLYIQQYLAHMLNSLQELPSIYMKKENWACVNDGRAKKADVFFVTPTVYMGRDGGMNMSLQDEKTKESFLGAINMERGIYAEDCRFFAPYYRQASIKAYEINYSDAQPYLDIAYKDVKEAFDFYMENYNDGRPVVLAGFSQGADMILRLTKDYYNSGGAYGDILVASYVIGWRVTQEDLEEAPRMSLAYSAEDIGSVVSFNTEDPSVTQSVIVPDDVYSYSINPLSWSTDPQPVSREQNKGACFTDYSGAVTKEIPAFTGAYIDPVRGTLKVTDVDPQEYPPGLDIFESGVYHLYDYQFFYRNLQENVGQRVDNFIAIHSSDAVG</sequence>
<dbReference type="InterPro" id="IPR002105">
    <property type="entry name" value="Dockerin_1_rpt"/>
</dbReference>
<dbReference type="InterPro" id="IPR016134">
    <property type="entry name" value="Dockerin_dom"/>
</dbReference>
<dbReference type="InterPro" id="IPR021440">
    <property type="entry name" value="DUF3089"/>
</dbReference>
<dbReference type="PROSITE" id="PS00018">
    <property type="entry name" value="EF_HAND_1"/>
    <property type="match status" value="2"/>
</dbReference>
<feature type="domain" description="Dockerin" evidence="3">
    <location>
        <begin position="958"/>
        <end position="1029"/>
    </location>
</feature>
<accession>A0A9D0ZIE7</accession>
<dbReference type="GO" id="GO:0006508">
    <property type="term" value="P:proteolysis"/>
    <property type="evidence" value="ECO:0007669"/>
    <property type="project" value="InterPro"/>
</dbReference>
<dbReference type="SUPFAM" id="SSF54001">
    <property type="entry name" value="Cysteine proteinases"/>
    <property type="match status" value="1"/>
</dbReference>
<proteinExistence type="inferred from homology"/>
<dbReference type="SMART" id="SM00645">
    <property type="entry name" value="Pept_C1"/>
    <property type="match status" value="1"/>
</dbReference>
<evidence type="ECO:0000256" key="2">
    <source>
        <dbReference type="SAM" id="SignalP"/>
    </source>
</evidence>
<dbReference type="InterPro" id="IPR025660">
    <property type="entry name" value="Pept_his_AS"/>
</dbReference>
<reference evidence="4" key="1">
    <citation type="submission" date="2020-10" db="EMBL/GenBank/DDBJ databases">
        <authorList>
            <person name="Gilroy R."/>
        </authorList>
    </citation>
    <scope>NUCLEOTIDE SEQUENCE</scope>
    <source>
        <strain evidence="4">ChiSjej1B19-3389</strain>
    </source>
</reference>
<dbReference type="Gene3D" id="3.90.70.10">
    <property type="entry name" value="Cysteine proteinases"/>
    <property type="match status" value="1"/>
</dbReference>
<feature type="chain" id="PRO_5038890530" evidence="2">
    <location>
        <begin position="24"/>
        <end position="1334"/>
    </location>
</feature>
<dbReference type="InterPro" id="IPR011050">
    <property type="entry name" value="Pectin_lyase_fold/virulence"/>
</dbReference>
<evidence type="ECO:0000313" key="4">
    <source>
        <dbReference type="EMBL" id="HIQ81105.1"/>
    </source>
</evidence>
<evidence type="ECO:0000256" key="1">
    <source>
        <dbReference type="ARBA" id="ARBA00008455"/>
    </source>
</evidence>
<dbReference type="PANTHER" id="PTHR12411">
    <property type="entry name" value="CYSTEINE PROTEASE FAMILY C1-RELATED"/>
    <property type="match status" value="1"/>
</dbReference>
<dbReference type="GO" id="GO:0008234">
    <property type="term" value="F:cysteine-type peptidase activity"/>
    <property type="evidence" value="ECO:0007669"/>
    <property type="project" value="InterPro"/>
</dbReference>
<feature type="signal peptide" evidence="2">
    <location>
        <begin position="1"/>
        <end position="23"/>
    </location>
</feature>
<dbReference type="PROSITE" id="PS00639">
    <property type="entry name" value="THIOL_PROTEASE_HIS"/>
    <property type="match status" value="1"/>
</dbReference>
<dbReference type="InterPro" id="IPR036439">
    <property type="entry name" value="Dockerin_dom_sf"/>
</dbReference>
<dbReference type="Gene3D" id="1.10.1330.10">
    <property type="entry name" value="Dockerin domain"/>
    <property type="match status" value="1"/>
</dbReference>
<dbReference type="CDD" id="cd02619">
    <property type="entry name" value="Peptidase_C1"/>
    <property type="match status" value="1"/>
</dbReference>
<dbReference type="Pfam" id="PF00404">
    <property type="entry name" value="Dockerin_1"/>
    <property type="match status" value="1"/>
</dbReference>
<name>A0A9D0ZIE7_9FIRM</name>
<dbReference type="SUPFAM" id="SSF53474">
    <property type="entry name" value="alpha/beta-Hydrolases"/>
    <property type="match status" value="1"/>
</dbReference>
<dbReference type="InterPro" id="IPR029058">
    <property type="entry name" value="AB_hydrolase_fold"/>
</dbReference>
<evidence type="ECO:0000313" key="5">
    <source>
        <dbReference type="Proteomes" id="UP000886787"/>
    </source>
</evidence>
<dbReference type="InterPro" id="IPR000668">
    <property type="entry name" value="Peptidase_C1A_C"/>
</dbReference>
<dbReference type="InterPro" id="IPR040528">
    <property type="entry name" value="Lectin-like"/>
</dbReference>
<dbReference type="InterPro" id="IPR038765">
    <property type="entry name" value="Papain-like_cys_pep_sf"/>
</dbReference>
<dbReference type="GO" id="GO:0004553">
    <property type="term" value="F:hydrolase activity, hydrolyzing O-glycosyl compounds"/>
    <property type="evidence" value="ECO:0007669"/>
    <property type="project" value="InterPro"/>
</dbReference>
<reference evidence="4" key="2">
    <citation type="journal article" date="2021" name="PeerJ">
        <title>Extensive microbial diversity within the chicken gut microbiome revealed by metagenomics and culture.</title>
        <authorList>
            <person name="Gilroy R."/>
            <person name="Ravi A."/>
            <person name="Getino M."/>
            <person name="Pursley I."/>
            <person name="Horton D.L."/>
            <person name="Alikhan N.F."/>
            <person name="Baker D."/>
            <person name="Gharbi K."/>
            <person name="Hall N."/>
            <person name="Watson M."/>
            <person name="Adriaenssens E.M."/>
            <person name="Foster-Nyarko E."/>
            <person name="Jarju S."/>
            <person name="Secka A."/>
            <person name="Antonio M."/>
            <person name="Oren A."/>
            <person name="Chaudhuri R.R."/>
            <person name="La Ragione R."/>
            <person name="Hildebrand F."/>
            <person name="Pallen M.J."/>
        </authorList>
    </citation>
    <scope>NUCLEOTIDE SEQUENCE</scope>
    <source>
        <strain evidence="4">ChiSjej1B19-3389</strain>
    </source>
</reference>
<evidence type="ECO:0000259" key="3">
    <source>
        <dbReference type="PROSITE" id="PS51766"/>
    </source>
</evidence>
<dbReference type="InterPro" id="IPR013128">
    <property type="entry name" value="Peptidase_C1A"/>
</dbReference>
<dbReference type="PROSITE" id="PS51766">
    <property type="entry name" value="DOCKERIN"/>
    <property type="match status" value="1"/>
</dbReference>
<organism evidence="4 5">
    <name type="scientific">Candidatus Scatavimonas merdigallinarum</name>
    <dbReference type="NCBI Taxonomy" id="2840914"/>
    <lineage>
        <taxon>Bacteria</taxon>
        <taxon>Bacillati</taxon>
        <taxon>Bacillota</taxon>
        <taxon>Clostridia</taxon>
        <taxon>Eubacteriales</taxon>
        <taxon>Oscillospiraceae</taxon>
        <taxon>Oscillospiraceae incertae sedis</taxon>
        <taxon>Candidatus Scatavimonas</taxon>
    </lineage>
</organism>
<dbReference type="SUPFAM" id="SSF63446">
    <property type="entry name" value="Type I dockerin domain"/>
    <property type="match status" value="1"/>
</dbReference>
<protein>
    <submittedName>
        <fullName evidence="4">DUF3089 domain-containing protein</fullName>
    </submittedName>
</protein>
<dbReference type="SUPFAM" id="SSF51126">
    <property type="entry name" value="Pectin lyase-like"/>
    <property type="match status" value="1"/>
</dbReference>
<dbReference type="EMBL" id="DVFW01000038">
    <property type="protein sequence ID" value="HIQ81105.1"/>
    <property type="molecule type" value="Genomic_DNA"/>
</dbReference>
<dbReference type="InterPro" id="IPR018247">
    <property type="entry name" value="EF_Hand_1_Ca_BS"/>
</dbReference>
<dbReference type="Pfam" id="PF11288">
    <property type="entry name" value="DUF3089"/>
    <property type="match status" value="1"/>
</dbReference>
<keyword evidence="2" id="KW-0732">Signal</keyword>